<dbReference type="InterPro" id="IPR042099">
    <property type="entry name" value="ANL_N_sf"/>
</dbReference>
<dbReference type="PANTHER" id="PTHR45527:SF1">
    <property type="entry name" value="FATTY ACID SYNTHASE"/>
    <property type="match status" value="1"/>
</dbReference>
<dbReference type="PROSITE" id="PS00455">
    <property type="entry name" value="AMP_BINDING"/>
    <property type="match status" value="1"/>
</dbReference>
<dbReference type="InterPro" id="IPR010071">
    <property type="entry name" value="AA_adenyl_dom"/>
</dbReference>
<organism evidence="3">
    <name type="scientific">uncultured bacterium AB_9</name>
    <dbReference type="NCBI Taxonomy" id="1630012"/>
    <lineage>
        <taxon>Bacteria</taxon>
        <taxon>environmental samples</taxon>
    </lineage>
</organism>
<dbReference type="PANTHER" id="PTHR45527">
    <property type="entry name" value="NONRIBOSOMAL PEPTIDE SYNTHETASE"/>
    <property type="match status" value="1"/>
</dbReference>
<dbReference type="SUPFAM" id="SSF56801">
    <property type="entry name" value="Acetyl-CoA synthetase-like"/>
    <property type="match status" value="1"/>
</dbReference>
<dbReference type="NCBIfam" id="TIGR01733">
    <property type="entry name" value="AA-adenyl-dom"/>
    <property type="match status" value="1"/>
</dbReference>
<evidence type="ECO:0000313" key="3">
    <source>
        <dbReference type="EMBL" id="AKA59383.1"/>
    </source>
</evidence>
<evidence type="ECO:0000259" key="1">
    <source>
        <dbReference type="Pfam" id="PF00501"/>
    </source>
</evidence>
<dbReference type="AlphaFoldDB" id="A0A0E3JNN2"/>
<dbReference type="InterPro" id="IPR000873">
    <property type="entry name" value="AMP-dep_synth/lig_dom"/>
</dbReference>
<name>A0A0E3JNN2_9BACT</name>
<dbReference type="Pfam" id="PF13193">
    <property type="entry name" value="AMP-binding_C"/>
    <property type="match status" value="1"/>
</dbReference>
<dbReference type="GO" id="GO:0005737">
    <property type="term" value="C:cytoplasm"/>
    <property type="evidence" value="ECO:0007669"/>
    <property type="project" value="TreeGrafter"/>
</dbReference>
<dbReference type="InterPro" id="IPR045851">
    <property type="entry name" value="AMP-bd_C_sf"/>
</dbReference>
<protein>
    <submittedName>
        <fullName evidence="3">Non-ribosomal peptide synthetase</fullName>
    </submittedName>
</protein>
<sequence length="501" mass="53616">MPSMTSVPDLFRRRARWQREATALSFEDTVVSYGELDSWSDAVAQTLIVRGVRPGDRVGVCLQRSPELIVALLAILKAGAIYAPFDTAEAGPRLADMIRDIEPRLVFCDAATLPGLHCTDAATAAVPGRGTPAGPGPGVPVCGDDLAALMFTSGSTGRPKAVMLRHRNIVNLVRRPTFIDVGPADCLLQLAPVAFDASTWEIWGALLNGARLAIAPPGPVLPDELAVAVRTARVTVLWLTAAVFHRQIDFGIEAFAGLRVVMAGGDVLSGPHVARLRKEVPDCVIINGYGPTEATTFSLCHRVGADESLEQGVPIGVPIQGVHVHVLDAHGDAAVEGELYIGGSGVTAGYWRRPGLTAERYVADRFTPCAVSPLYRSGDLVRRRPDGVLEFRGRTDDQVKLHGHRIEPGEVESVLAAQPQVSSAVVVVRAYRGEPYLVAYVVPRHGDDVDAGLLRRAVGERLPGYMVPAILQPLAELPIGPNGKVLRAALPEPDWPRRGAR</sequence>
<dbReference type="InterPro" id="IPR020845">
    <property type="entry name" value="AMP-binding_CS"/>
</dbReference>
<evidence type="ECO:0000259" key="2">
    <source>
        <dbReference type="Pfam" id="PF13193"/>
    </source>
</evidence>
<feature type="domain" description="AMP-dependent synthetase/ligase" evidence="1">
    <location>
        <begin position="11"/>
        <end position="351"/>
    </location>
</feature>
<dbReference type="Gene3D" id="3.40.50.12780">
    <property type="entry name" value="N-terminal domain of ligase-like"/>
    <property type="match status" value="1"/>
</dbReference>
<dbReference type="GO" id="GO:0031177">
    <property type="term" value="F:phosphopantetheine binding"/>
    <property type="evidence" value="ECO:0007669"/>
    <property type="project" value="TreeGrafter"/>
</dbReference>
<dbReference type="GO" id="GO:0044550">
    <property type="term" value="P:secondary metabolite biosynthetic process"/>
    <property type="evidence" value="ECO:0007669"/>
    <property type="project" value="TreeGrafter"/>
</dbReference>
<dbReference type="Gene3D" id="3.30.300.30">
    <property type="match status" value="1"/>
</dbReference>
<dbReference type="InterPro" id="IPR025110">
    <property type="entry name" value="AMP-bd_C"/>
</dbReference>
<dbReference type="EMBL" id="KP830089">
    <property type="protein sequence ID" value="AKA59383.1"/>
    <property type="molecule type" value="Genomic_DNA"/>
</dbReference>
<proteinExistence type="predicted"/>
<dbReference type="CDD" id="cd12117">
    <property type="entry name" value="A_NRPS_Srf_like"/>
    <property type="match status" value="1"/>
</dbReference>
<feature type="domain" description="AMP-binding enzyme C-terminal" evidence="2">
    <location>
        <begin position="410"/>
        <end position="484"/>
    </location>
</feature>
<accession>A0A0E3JNN2</accession>
<dbReference type="Pfam" id="PF00501">
    <property type="entry name" value="AMP-binding"/>
    <property type="match status" value="1"/>
</dbReference>
<dbReference type="GO" id="GO:0043041">
    <property type="term" value="P:amino acid activation for nonribosomal peptide biosynthetic process"/>
    <property type="evidence" value="ECO:0007669"/>
    <property type="project" value="TreeGrafter"/>
</dbReference>
<reference evidence="3" key="1">
    <citation type="journal article" date="2015" name="Proc. Natl. Acad. Sci. U.S.A.">
        <title>Multiplexed metagenome mining using short DNA sequence tags facilitates targeted discovery of epoxyketone proteasome inhibitors.</title>
        <authorList>
            <person name="Owen J.G."/>
            <person name="Charlop-Powers Z."/>
            <person name="Smith A.G."/>
            <person name="Ternei M.A."/>
            <person name="Calle P.Y."/>
            <person name="Reddy B.V."/>
            <person name="Montiel D."/>
            <person name="Brady S.F."/>
        </authorList>
    </citation>
    <scope>NUCLEOTIDE SEQUENCE</scope>
</reference>